<name>A0AAE9KND3_ALCFA</name>
<evidence type="ECO:0000313" key="2">
    <source>
        <dbReference type="Proteomes" id="UP000830925"/>
    </source>
</evidence>
<dbReference type="Proteomes" id="UP000830925">
    <property type="component" value="Chromosome"/>
</dbReference>
<dbReference type="AlphaFoldDB" id="A0AAE9KND3"/>
<accession>A0AAE9KND3</accession>
<sequence length="107" mass="12150">MPHGVGLRLQANLGSFYYIDSILLTPQQNNHLLMLANCWMKLLQVIDIYIIFENKLNTANDGICDISCAFQVSSAVLPTYVYSLSRPKKIRPKADFFTASWPLSREP</sequence>
<dbReference type="RefSeq" id="WP_247966182.1">
    <property type="nucleotide sequence ID" value="NZ_CP095873.1"/>
</dbReference>
<gene>
    <name evidence="1" type="ORF">MXF72_18575</name>
</gene>
<protein>
    <submittedName>
        <fullName evidence="1">Uncharacterized protein</fullName>
    </submittedName>
</protein>
<reference evidence="1" key="1">
    <citation type="submission" date="2022-04" db="EMBL/GenBank/DDBJ databases">
        <title>Genomic mining of Alcaligenes faecalis D334 producing ectoin and derivatives.</title>
        <authorList>
            <person name="Doan V.T."/>
            <person name="Quach N.T."/>
            <person name="Vu T.-H.-N."/>
            <person name="Phi Q.-T."/>
        </authorList>
    </citation>
    <scope>NUCLEOTIDE SEQUENCE</scope>
    <source>
        <strain evidence="1">D334</strain>
    </source>
</reference>
<dbReference type="EMBL" id="CP095873">
    <property type="protein sequence ID" value="UPL21363.1"/>
    <property type="molecule type" value="Genomic_DNA"/>
</dbReference>
<organism evidence="1 2">
    <name type="scientific">Alcaligenes faecalis</name>
    <dbReference type="NCBI Taxonomy" id="511"/>
    <lineage>
        <taxon>Bacteria</taxon>
        <taxon>Pseudomonadati</taxon>
        <taxon>Pseudomonadota</taxon>
        <taxon>Betaproteobacteria</taxon>
        <taxon>Burkholderiales</taxon>
        <taxon>Alcaligenaceae</taxon>
        <taxon>Alcaligenes</taxon>
    </lineage>
</organism>
<proteinExistence type="predicted"/>
<evidence type="ECO:0000313" key="1">
    <source>
        <dbReference type="EMBL" id="UPL21363.1"/>
    </source>
</evidence>